<organism evidence="2 3">
    <name type="scientific">Obba rivulosa</name>
    <dbReference type="NCBI Taxonomy" id="1052685"/>
    <lineage>
        <taxon>Eukaryota</taxon>
        <taxon>Fungi</taxon>
        <taxon>Dikarya</taxon>
        <taxon>Basidiomycota</taxon>
        <taxon>Agaricomycotina</taxon>
        <taxon>Agaricomycetes</taxon>
        <taxon>Polyporales</taxon>
        <taxon>Gelatoporiaceae</taxon>
        <taxon>Obba</taxon>
    </lineage>
</organism>
<sequence>MSLGISGPGKNSRAIGSFPRMVLHNVSLFKSVTSSSLSGAAFQSFLDFVRFICAFPNLAHLLLSASGWKVDEEKFLSDTAFRLSGVTFAQSLHLRQLTILRDGPIIQYACLFTAPHFFDNLDALYLGGKETSKLVIPRDNFLGIVDRDFMFELPIFLDRSPPNHISRVVLELDQPFSPFSRCNTGKSTAAFFSLNTLDCIFTSDRFPFLKDVLIRLMLPGTKEMFVELCLSGHPPFRHLIMRGVLVWVEGLTESATGNTEADRSTPDSTQKARDEELT</sequence>
<accession>A0A8E2AT30</accession>
<dbReference type="AlphaFoldDB" id="A0A8E2AT30"/>
<gene>
    <name evidence="2" type="ORF">OBBRIDRAFT_138836</name>
</gene>
<feature type="compositionally biased region" description="Basic and acidic residues" evidence="1">
    <location>
        <begin position="260"/>
        <end position="278"/>
    </location>
</feature>
<reference evidence="2 3" key="1">
    <citation type="submission" date="2016-07" db="EMBL/GenBank/DDBJ databases">
        <title>Draft genome of the white-rot fungus Obba rivulosa 3A-2.</title>
        <authorList>
            <consortium name="DOE Joint Genome Institute"/>
            <person name="Miettinen O."/>
            <person name="Riley R."/>
            <person name="Acob R."/>
            <person name="Barry K."/>
            <person name="Cullen D."/>
            <person name="De Vries R."/>
            <person name="Hainaut M."/>
            <person name="Hatakka A."/>
            <person name="Henrissat B."/>
            <person name="Hilden K."/>
            <person name="Kuo R."/>
            <person name="Labutti K."/>
            <person name="Lipzen A."/>
            <person name="Makela M.R."/>
            <person name="Sandor L."/>
            <person name="Spatafora J.W."/>
            <person name="Grigoriev I.V."/>
            <person name="Hibbett D.S."/>
        </authorList>
    </citation>
    <scope>NUCLEOTIDE SEQUENCE [LARGE SCALE GENOMIC DNA]</scope>
    <source>
        <strain evidence="2 3">3A-2</strain>
    </source>
</reference>
<evidence type="ECO:0000313" key="3">
    <source>
        <dbReference type="Proteomes" id="UP000250043"/>
    </source>
</evidence>
<proteinExistence type="predicted"/>
<evidence type="ECO:0000256" key="1">
    <source>
        <dbReference type="SAM" id="MobiDB-lite"/>
    </source>
</evidence>
<protein>
    <submittedName>
        <fullName evidence="2">Uncharacterized protein</fullName>
    </submittedName>
</protein>
<evidence type="ECO:0000313" key="2">
    <source>
        <dbReference type="EMBL" id="OCH87632.1"/>
    </source>
</evidence>
<dbReference type="Proteomes" id="UP000250043">
    <property type="component" value="Unassembled WGS sequence"/>
</dbReference>
<feature type="region of interest" description="Disordered" evidence="1">
    <location>
        <begin position="256"/>
        <end position="278"/>
    </location>
</feature>
<name>A0A8E2AT30_9APHY</name>
<dbReference type="EMBL" id="KV722478">
    <property type="protein sequence ID" value="OCH87632.1"/>
    <property type="molecule type" value="Genomic_DNA"/>
</dbReference>
<keyword evidence="3" id="KW-1185">Reference proteome</keyword>